<evidence type="ECO:0000259" key="7">
    <source>
        <dbReference type="PROSITE" id="PS51778"/>
    </source>
</evidence>
<feature type="domain" description="VASt" evidence="7">
    <location>
        <begin position="1994"/>
        <end position="2157"/>
    </location>
</feature>
<keyword evidence="3 5" id="KW-1133">Transmembrane helix</keyword>
<evidence type="ECO:0000256" key="1">
    <source>
        <dbReference type="ARBA" id="ARBA00004167"/>
    </source>
</evidence>
<comment type="function">
    <text evidence="5">Involved in inositol deacylation of GPI-anchored proteins which plays important roles in the quality control and ER-associated degradation of GPI-anchored proteins.</text>
</comment>
<dbReference type="InterPro" id="IPR035892">
    <property type="entry name" value="C2_domain_sf"/>
</dbReference>
<gene>
    <name evidence="8" type="ORF">OPV22_009322</name>
</gene>
<dbReference type="PANTHER" id="PTHR47346">
    <property type="entry name" value="HYDROLASES, ACTING ON ESTER BOND"/>
    <property type="match status" value="1"/>
</dbReference>
<protein>
    <recommendedName>
        <fullName evidence="5">GPI inositol-deacylase</fullName>
        <ecNumber evidence="5">3.1.-.-</ecNumber>
    </recommendedName>
</protein>
<dbReference type="PANTHER" id="PTHR47346:SF1">
    <property type="entry name" value="GPI INOSITOL-DEACYLASE"/>
    <property type="match status" value="1"/>
</dbReference>
<dbReference type="InterPro" id="IPR029058">
    <property type="entry name" value="AB_hydrolase_fold"/>
</dbReference>
<comment type="subcellular location">
    <subcellularLocation>
        <location evidence="5">Endoplasmic reticulum membrane</location>
    </subcellularLocation>
    <subcellularLocation>
        <location evidence="1">Membrane</location>
        <topology evidence="1">Single-pass membrane protein</topology>
    </subcellularLocation>
</comment>
<comment type="caution">
    <text evidence="8">The sequence shown here is derived from an EMBL/GenBank/DDBJ whole genome shotgun (WGS) entry which is preliminary data.</text>
</comment>
<keyword evidence="9" id="KW-1185">Reference proteome</keyword>
<dbReference type="Gene3D" id="3.40.50.1820">
    <property type="entry name" value="alpha/beta hydrolase"/>
    <property type="match status" value="1"/>
</dbReference>
<organism evidence="8 9">
    <name type="scientific">Ensete ventricosum</name>
    <name type="common">Abyssinian banana</name>
    <name type="synonym">Musa ensete</name>
    <dbReference type="NCBI Taxonomy" id="4639"/>
    <lineage>
        <taxon>Eukaryota</taxon>
        <taxon>Viridiplantae</taxon>
        <taxon>Streptophyta</taxon>
        <taxon>Embryophyta</taxon>
        <taxon>Tracheophyta</taxon>
        <taxon>Spermatophyta</taxon>
        <taxon>Magnoliopsida</taxon>
        <taxon>Liliopsida</taxon>
        <taxon>Zingiberales</taxon>
        <taxon>Musaceae</taxon>
        <taxon>Ensete</taxon>
    </lineage>
</organism>
<dbReference type="Pfam" id="PF00168">
    <property type="entry name" value="C2"/>
    <property type="match status" value="2"/>
</dbReference>
<dbReference type="Pfam" id="PF02893">
    <property type="entry name" value="GRAM"/>
    <property type="match status" value="1"/>
</dbReference>
<dbReference type="SMART" id="SM00239">
    <property type="entry name" value="C2"/>
    <property type="match status" value="2"/>
</dbReference>
<dbReference type="CDD" id="cd00030">
    <property type="entry name" value="C2"/>
    <property type="match status" value="2"/>
</dbReference>
<feature type="transmembrane region" description="Helical" evidence="5">
    <location>
        <begin position="805"/>
        <end position="831"/>
    </location>
</feature>
<sequence length="2164" mass="240097">MRGLRSKCKVVVLVLLFVWVAITGLYELLKPVPSGCIMTYMYPMYVPIPTPANVSSDKYGLFLYHEGWKKIDFDEHLKKINGVPVLFIPGNGGSYKQVRSLAAESERAYQGGPLELTFYQEASVVPEKAKTNLLLEDLDNFLLPTQYNHKLDWFAVDLEGEHSAMDGRILEEHTEYVVYAIHRILDQYQESQEARSKEGADVSGSLPSSVILVGHSMGGFVARAAIVHPYLRKSAVETIITLSSPHQLPPIALQPSLGQYFSQVNEKWRKGYEMQTNNIGHVISGPKLSHVVIVSVSGGIYDYQVRSKLASLDGIVPSTNGFTIGSSGMNNVWLSMEHQSILWCNQLVVQISHSLLSMVNSKTGQPYPSVARRILVLTKMLQSGIPYSLNWLGDMHTSQASMKLPIKDAARATDPAVLDRYSCPPSVHRSDDGLEKDLYIESTTVTVLAMDGKRRWLDIKKLGSNGKGHFIFVTNLAPCSGVRLHLWPEKSKNSLLGELPGSRRTIEVTSKMVHIPAGPAPRQIEPGSQTEQAPPSAFLQLTPEELHGFRFLTISVAPHPTVSGRPPPAASMAVGQFFNPEEGEREFSAAMLLRSSYVQEEMLLKENHPLAFNLSFSISLGLLPAILSLKTTGCGIKSTAEQTGDDEQSRFCKLRCFPPVALAWDSVSGLHVIPNMYTETITVDSSPAMFDSSQESDKTIVFLLVDPHCSYTMGISVSLTAAASRFCLSYSSQITGFMIAAVFFALMRQARAWELDASLPSILSALEFNLRMPLPFLIFAVLPVFVSLPILLLTRQHVPPIASYISLSVLCYLVANGSVMILILSSQLILYAAATIHVYIKKSWLAWEDNFQIAFFNQIFRFTSIFYSLKIVQILRGNPNFVVAFVAIPLVCFVHPALGLIVLLVSHAFQCHGALCSFLTASLRSHAQRREFSGSGTNCKPFLISKCATNDDFDSLLPVDEISPTSPNTAKSFGDSQLEFFNYQHSILILHLLATLMFLPSLIAWLQRIGMGQSFPWLIDSVLCMGVILHGLCGSRPDVNSIYLPLQSSHGREVGFGLVYFLAGYFTFLNSLVATPYRAFYAMAAIGTISCILKIIDRRNRERGDIHSRSANPAMIAHFIFLGKNVQRQLFVHVIEARGLPVMNMNGSCDPYVRLQLGGRRSKTRVIKKNLNPFWDEKFSFLVGELSEELAVSVLNEDKYFNNDFLGKVKVSLLKVLDAENLSLGMAWYQLQPKNKKSKNKKRGEICLTIQLSPRNTILHESSVVSQAPSGDLASSSETSQLMGEAPLCTSVGKIDSSSLMDLEESRVTKENKSNTTYFVELLSQMFRGKNAESVPLAETRDLDSLEQSEGTSTKADVCADSADNVPCENKFEELLETMALKCLESDMPGHLPGGILFDQSYAIAPGDLNSLLFSPDSNVFGSFAELQGTTDLQREPWRLLNGESSLKRVMTYTKAATKLIKSVRATEEQTYLNADGKQFAVLASVSIPDVPCGSYFKTEILYLIKPGPQLPSANQSSHLIISWRLNFLQSTMMKGMIESGAKQGLIESFAQFADVLSKHVKPVALDDSSCNIEQNLVLPEIKRESSLGLAFQFLCNFPVLLSLFVGLYVCAHILIANPGTVQGLEFVGLDLPDSFTELLVSAVLTLQGQYVLEVIGRFFRARKHSGSDHGVKAQGDGWLLTVALIEGSNIAGAYYSCGFSDPYVVFTCNGKTKTSSIKFQAASPVWNEIYEFDAMDDPPSRMEVAVYDFDGPLDEAISLGHAEVNFVKSNLSKLADIWIPLQGKFAQACQSKLRLRIFLSNSRGKGVVTDYLTKMEKEVGKKINLRSPQTNSAFQKLFGLPQEEFLINDFSCHLKRKMPLQGRLFLSSRIIGFYTNIFGHKTKFFFLWDDIDDIQVIPPSLANVGSPSMIIVLCQGRGMDAKHGAKEIDQDGRLKFHFQSFVSFNVASRTTMALWKARSLSPEQKVQLVEEESEAKHFQSEESGSCLGFEDVKTFEIYADGLPMAASFVMNIFGGGPLEQKIMQKVGCLDYSATQWQPVKLDVFQRRISYKFDGNLSRFEGEVTSTQQKYPLPNRNGWIVEEVVSLQDLLLGDCFSLLLKYRIEDLPSVSKGCSIQASLGIAWLKSTKHRKKITKHIITDTSLRLKEIFSQVEKELQDGNQSL</sequence>
<dbReference type="SMART" id="SM00568">
    <property type="entry name" value="GRAM"/>
    <property type="match status" value="1"/>
</dbReference>
<dbReference type="InterPro" id="IPR012908">
    <property type="entry name" value="PGAP1-ab_dom-like"/>
</dbReference>
<dbReference type="EMBL" id="JAQQAF010000003">
    <property type="protein sequence ID" value="KAJ8498770.1"/>
    <property type="molecule type" value="Genomic_DNA"/>
</dbReference>
<evidence type="ECO:0000256" key="2">
    <source>
        <dbReference type="ARBA" id="ARBA00022692"/>
    </source>
</evidence>
<dbReference type="EC" id="3.1.-.-" evidence="5"/>
<evidence type="ECO:0000256" key="3">
    <source>
        <dbReference type="ARBA" id="ARBA00022989"/>
    </source>
</evidence>
<proteinExistence type="inferred from homology"/>
<keyword evidence="5" id="KW-0813">Transport</keyword>
<dbReference type="InterPro" id="IPR004182">
    <property type="entry name" value="GRAM"/>
</dbReference>
<feature type="domain" description="C2" evidence="6">
    <location>
        <begin position="1109"/>
        <end position="1229"/>
    </location>
</feature>
<dbReference type="InterPro" id="IPR000008">
    <property type="entry name" value="C2_dom"/>
</dbReference>
<keyword evidence="5" id="KW-0256">Endoplasmic reticulum</keyword>
<evidence type="ECO:0000256" key="5">
    <source>
        <dbReference type="RuleBase" id="RU365011"/>
    </source>
</evidence>
<dbReference type="GO" id="GO:0015031">
    <property type="term" value="P:protein transport"/>
    <property type="evidence" value="ECO:0007669"/>
    <property type="project" value="UniProtKB-KW"/>
</dbReference>
<feature type="transmembrane region" description="Helical" evidence="5">
    <location>
        <begin position="773"/>
        <end position="793"/>
    </location>
</feature>
<dbReference type="InterPro" id="IPR031968">
    <property type="entry name" value="VASt"/>
</dbReference>
<dbReference type="GO" id="GO:0016788">
    <property type="term" value="F:hydrolase activity, acting on ester bonds"/>
    <property type="evidence" value="ECO:0007669"/>
    <property type="project" value="InterPro"/>
</dbReference>
<dbReference type="InterPro" id="IPR011993">
    <property type="entry name" value="PH-like_dom_sf"/>
</dbReference>
<dbReference type="Pfam" id="PF07819">
    <property type="entry name" value="PGAP1"/>
    <property type="match status" value="1"/>
</dbReference>
<feature type="transmembrane region" description="Helical" evidence="5">
    <location>
        <begin position="1054"/>
        <end position="1073"/>
    </location>
</feature>
<dbReference type="Proteomes" id="UP001222027">
    <property type="component" value="Unassembled WGS sequence"/>
</dbReference>
<evidence type="ECO:0000313" key="9">
    <source>
        <dbReference type="Proteomes" id="UP001222027"/>
    </source>
</evidence>
<keyword evidence="5" id="KW-0653">Protein transport</keyword>
<dbReference type="PROSITE" id="PS50004">
    <property type="entry name" value="C2"/>
    <property type="match status" value="2"/>
</dbReference>
<name>A0AAV8PZ64_ENSVE</name>
<dbReference type="SUPFAM" id="SSF53474">
    <property type="entry name" value="alpha/beta-Hydrolases"/>
    <property type="match status" value="1"/>
</dbReference>
<evidence type="ECO:0000313" key="8">
    <source>
        <dbReference type="EMBL" id="KAJ8498770.1"/>
    </source>
</evidence>
<feature type="transmembrane region" description="Helical" evidence="5">
    <location>
        <begin position="1014"/>
        <end position="1033"/>
    </location>
</feature>
<keyword evidence="2 5" id="KW-0812">Transmembrane</keyword>
<dbReference type="GO" id="GO:0005789">
    <property type="term" value="C:endoplasmic reticulum membrane"/>
    <property type="evidence" value="ECO:0007669"/>
    <property type="project" value="UniProtKB-SubCell"/>
</dbReference>
<dbReference type="Pfam" id="PF16016">
    <property type="entry name" value="VASt"/>
    <property type="match status" value="2"/>
</dbReference>
<keyword evidence="4 5" id="KW-0472">Membrane</keyword>
<accession>A0AAV8PZ64</accession>
<reference evidence="8 9" key="1">
    <citation type="submission" date="2022-12" db="EMBL/GenBank/DDBJ databases">
        <title>Chromosome-scale assembly of the Ensete ventricosum genome.</title>
        <authorList>
            <person name="Dussert Y."/>
            <person name="Stocks J."/>
            <person name="Wendawek A."/>
            <person name="Woldeyes F."/>
            <person name="Nichols R.A."/>
            <person name="Borrell J.S."/>
        </authorList>
    </citation>
    <scope>NUCLEOTIDE SEQUENCE [LARGE SCALE GENOMIC DNA]</scope>
    <source>
        <strain evidence="9">cv. Maze</strain>
        <tissue evidence="8">Seeds</tissue>
    </source>
</reference>
<comment type="similarity">
    <text evidence="5">Belongs to the GPI inositol-deacylase family.</text>
</comment>
<evidence type="ECO:0000259" key="6">
    <source>
        <dbReference type="PROSITE" id="PS50004"/>
    </source>
</evidence>
<dbReference type="PROSITE" id="PS51778">
    <property type="entry name" value="VAST"/>
    <property type="match status" value="2"/>
</dbReference>
<feature type="domain" description="C2" evidence="6">
    <location>
        <begin position="1661"/>
        <end position="1780"/>
    </location>
</feature>
<dbReference type="SUPFAM" id="SSF49562">
    <property type="entry name" value="C2 domain (Calcium/lipid-binding domain, CaLB)"/>
    <property type="match status" value="2"/>
</dbReference>
<feature type="transmembrane region" description="Helical" evidence="5">
    <location>
        <begin position="987"/>
        <end position="1008"/>
    </location>
</feature>
<feature type="transmembrane region" description="Helical" evidence="5">
    <location>
        <begin position="881"/>
        <end position="898"/>
    </location>
</feature>
<dbReference type="Gene3D" id="2.30.29.30">
    <property type="entry name" value="Pleckstrin-homology domain (PH domain)/Phosphotyrosine-binding domain (PTB)"/>
    <property type="match status" value="1"/>
</dbReference>
<feature type="domain" description="VASt" evidence="7">
    <location>
        <begin position="1393"/>
        <end position="1565"/>
    </location>
</feature>
<evidence type="ECO:0000256" key="4">
    <source>
        <dbReference type="ARBA" id="ARBA00023136"/>
    </source>
</evidence>
<dbReference type="Gene3D" id="2.60.40.150">
    <property type="entry name" value="C2 domain"/>
    <property type="match status" value="2"/>
</dbReference>
<keyword evidence="5" id="KW-0378">Hydrolase</keyword>